<dbReference type="EMBL" id="JAUHTR010000003">
    <property type="protein sequence ID" value="MDN4524649.1"/>
    <property type="molecule type" value="Genomic_DNA"/>
</dbReference>
<name>A0ABT8HV71_9BACL</name>
<dbReference type="SUPFAM" id="SSF109854">
    <property type="entry name" value="DinB/YfiT-like putative metalloenzymes"/>
    <property type="match status" value="1"/>
</dbReference>
<evidence type="ECO:0000313" key="2">
    <source>
        <dbReference type="EMBL" id="MDN4524649.1"/>
    </source>
</evidence>
<feature type="domain" description="DinB-like" evidence="1">
    <location>
        <begin position="25"/>
        <end position="147"/>
    </location>
</feature>
<evidence type="ECO:0000259" key="1">
    <source>
        <dbReference type="Pfam" id="PF12867"/>
    </source>
</evidence>
<keyword evidence="3" id="KW-1185">Reference proteome</keyword>
<gene>
    <name evidence="2" type="ORF">QYB97_09200</name>
</gene>
<dbReference type="InterPro" id="IPR034660">
    <property type="entry name" value="DinB/YfiT-like"/>
</dbReference>
<dbReference type="RefSeq" id="WP_301165685.1">
    <property type="nucleotide sequence ID" value="NZ_JAUHTR010000003.1"/>
</dbReference>
<proteinExistence type="predicted"/>
<accession>A0ABT8HV71</accession>
<sequence>MSKFELLLGEMRHAYDQRDWHEPLKPALEGLSVQQASWRPEGGHVNTIWETANHLLYYKRQLLHYLKGEKLSDPAQTNNETFLVHSPHDAEAWQQTVSRIEEVQQELLNIIGTKDDEEFDTLLPEGDPMGNYISSLIRHDSFHTGQIVQLRKLQGSWPSKT</sequence>
<comment type="caution">
    <text evidence="2">The sequence shown here is derived from an EMBL/GenBank/DDBJ whole genome shotgun (WGS) entry which is preliminary data.</text>
</comment>
<evidence type="ECO:0000313" key="3">
    <source>
        <dbReference type="Proteomes" id="UP001172721"/>
    </source>
</evidence>
<organism evidence="2 3">
    <name type="scientific">Fictibacillus fluitans</name>
    <dbReference type="NCBI Taxonomy" id="3058422"/>
    <lineage>
        <taxon>Bacteria</taxon>
        <taxon>Bacillati</taxon>
        <taxon>Bacillota</taxon>
        <taxon>Bacilli</taxon>
        <taxon>Bacillales</taxon>
        <taxon>Fictibacillaceae</taxon>
        <taxon>Fictibacillus</taxon>
    </lineage>
</organism>
<dbReference type="Proteomes" id="UP001172721">
    <property type="component" value="Unassembled WGS sequence"/>
</dbReference>
<dbReference type="InterPro" id="IPR024775">
    <property type="entry name" value="DinB-like"/>
</dbReference>
<reference evidence="2" key="1">
    <citation type="submission" date="2023-07" db="EMBL/GenBank/DDBJ databases">
        <title>Fictibacillus sp. isolated from freshwater pond.</title>
        <authorList>
            <person name="Kirdat K."/>
            <person name="Bhat A."/>
            <person name="Mourya A."/>
            <person name="Yadav A."/>
        </authorList>
    </citation>
    <scope>NUCLEOTIDE SEQUENCE</scope>
    <source>
        <strain evidence="2">NE201</strain>
    </source>
</reference>
<dbReference type="Pfam" id="PF12867">
    <property type="entry name" value="DinB_2"/>
    <property type="match status" value="1"/>
</dbReference>
<dbReference type="Gene3D" id="1.20.120.450">
    <property type="entry name" value="dinb family like domain"/>
    <property type="match status" value="1"/>
</dbReference>
<protein>
    <submittedName>
        <fullName evidence="2">DinB family protein</fullName>
    </submittedName>
</protein>